<dbReference type="EMBL" id="BMWD01000060">
    <property type="protein sequence ID" value="GGX99643.1"/>
    <property type="molecule type" value="Genomic_DNA"/>
</dbReference>
<dbReference type="Proteomes" id="UP000645555">
    <property type="component" value="Unassembled WGS sequence"/>
</dbReference>
<comment type="caution">
    <text evidence="2">The sequence shown here is derived from an EMBL/GenBank/DDBJ whole genome shotgun (WGS) entry which is preliminary data.</text>
</comment>
<sequence length="101" mass="9988">MRYGPDTRPGRCAACGAVRAVPYVDRAVPAPGRGASPAVDGWRRGARPEGGAGAGGGWRRDARPEGGAGAGGVRAVGGGGVRLRPGRVARAVAECGAVRVS</sequence>
<evidence type="ECO:0000256" key="1">
    <source>
        <dbReference type="SAM" id="MobiDB-lite"/>
    </source>
</evidence>
<reference evidence="2" key="1">
    <citation type="journal article" date="2014" name="Int. J. Syst. Evol. Microbiol.">
        <title>Complete genome sequence of Corynebacterium casei LMG S-19264T (=DSM 44701T), isolated from a smear-ripened cheese.</title>
        <authorList>
            <consortium name="US DOE Joint Genome Institute (JGI-PGF)"/>
            <person name="Walter F."/>
            <person name="Albersmeier A."/>
            <person name="Kalinowski J."/>
            <person name="Ruckert C."/>
        </authorList>
    </citation>
    <scope>NUCLEOTIDE SEQUENCE</scope>
    <source>
        <strain evidence="2">JCM 4956</strain>
    </source>
</reference>
<accession>A0A918NVJ3</accession>
<gene>
    <name evidence="2" type="ORF">GCM10010515_77180</name>
</gene>
<feature type="compositionally biased region" description="Gly residues" evidence="1">
    <location>
        <begin position="66"/>
        <end position="80"/>
    </location>
</feature>
<reference evidence="2" key="2">
    <citation type="submission" date="2020-09" db="EMBL/GenBank/DDBJ databases">
        <authorList>
            <person name="Sun Q."/>
            <person name="Ohkuma M."/>
        </authorList>
    </citation>
    <scope>NUCLEOTIDE SEQUENCE</scope>
    <source>
        <strain evidence="2">JCM 4956</strain>
    </source>
</reference>
<evidence type="ECO:0000313" key="3">
    <source>
        <dbReference type="Proteomes" id="UP000645555"/>
    </source>
</evidence>
<protein>
    <submittedName>
        <fullName evidence="2">Uncharacterized protein</fullName>
    </submittedName>
</protein>
<evidence type="ECO:0000313" key="2">
    <source>
        <dbReference type="EMBL" id="GGX99643.1"/>
    </source>
</evidence>
<organism evidence="2 3">
    <name type="scientific">Streptomyces fructofermentans</name>
    <dbReference type="NCBI Taxonomy" id="152141"/>
    <lineage>
        <taxon>Bacteria</taxon>
        <taxon>Bacillati</taxon>
        <taxon>Actinomycetota</taxon>
        <taxon>Actinomycetes</taxon>
        <taxon>Kitasatosporales</taxon>
        <taxon>Streptomycetaceae</taxon>
        <taxon>Streptomyces</taxon>
    </lineage>
</organism>
<dbReference type="AlphaFoldDB" id="A0A918NVJ3"/>
<feature type="region of interest" description="Disordered" evidence="1">
    <location>
        <begin position="27"/>
        <end position="80"/>
    </location>
</feature>
<name>A0A918NVJ3_9ACTN</name>
<proteinExistence type="predicted"/>
<keyword evidence="3" id="KW-1185">Reference proteome</keyword>
<feature type="compositionally biased region" description="Gly residues" evidence="1">
    <location>
        <begin position="48"/>
        <end position="57"/>
    </location>
</feature>